<evidence type="ECO:0000313" key="3">
    <source>
        <dbReference type="Proteomes" id="UP000320300"/>
    </source>
</evidence>
<proteinExistence type="predicted"/>
<dbReference type="OrthoDB" id="903892at2"/>
<keyword evidence="3" id="KW-1185">Reference proteome</keyword>
<accession>A0A521C675</accession>
<name>A0A521C675_9SPHI</name>
<gene>
    <name evidence="2" type="ORF">SAMN06265348_103264</name>
</gene>
<evidence type="ECO:0000256" key="1">
    <source>
        <dbReference type="SAM" id="SignalP"/>
    </source>
</evidence>
<keyword evidence="1" id="KW-0732">Signal</keyword>
<reference evidence="2 3" key="1">
    <citation type="submission" date="2017-05" db="EMBL/GenBank/DDBJ databases">
        <authorList>
            <person name="Varghese N."/>
            <person name="Submissions S."/>
        </authorList>
    </citation>
    <scope>NUCLEOTIDE SEQUENCE [LARGE SCALE GENOMIC DNA]</scope>
    <source>
        <strain evidence="2 3">DSM 19036</strain>
    </source>
</reference>
<dbReference type="EMBL" id="FXTN01000003">
    <property type="protein sequence ID" value="SMO54956.1"/>
    <property type="molecule type" value="Genomic_DNA"/>
</dbReference>
<evidence type="ECO:0000313" key="2">
    <source>
        <dbReference type="EMBL" id="SMO54956.1"/>
    </source>
</evidence>
<dbReference type="RefSeq" id="WP_142527461.1">
    <property type="nucleotide sequence ID" value="NZ_CBCSJO010000004.1"/>
</dbReference>
<sequence>MKISYLKFIVAVLICSFSLQSSSQETPPKVIPLAPEAAEFAKYGNTPVSESTGVPNISIPIYEINTGKIKVPISLSYHASGIQVNQKATFVGLGWSLNAGGVISRGVRGLPDEVTNGWFSGGNTVAAIENSQDVNLLRQYAENINDANPDFFSYNMPGLAGRFLYSQTTSKFQPIPNEPIEIERVTVNGGQSINNSYQITGTDGTHYYYQDKQNYFNDGNGPAETNNYTQSWYLSKIISSDTKDTVYFKYITATAQGGSSEESSTSEMHAYITGADNNVYEDLGISSSTSYFFHGYMVLSEILFKKGKVTFFSNTPRRDYLGCMLDSIVVFSKGLNNSYIRTQKYQLNHDYFTTAQPISDQFDYRLRLQSLNKIPINTDEQPETHQFIYNDLPLPSINSLSVDYWGFYNGSFSNSLLPNVSPNAPELYLFKSNNQLVGSGNRNASDATIRAGILQKIIYPTGGSSEFSYESNQFVSDSEQITNVNISNVILRGIGKRKPTTVTTNISWPTDVLNNLGSMTLVFSPNNNMAALDYPQYAVLRDATTGVNLGSWEHVGNNAVAYTVTGSFSFDPTHTYQIILTVDDDATTNINFSLSAQRRIVSTVTRAGAGLRIAGIRNFDHTGNLLGREEYQYHSAVVGKNDVALANNYIKTTYRRYRQDVANPCFLRPEILQSIIYYGTSGFGGQNFEGANVLYQDVRKTSYDTNGISNGQTISTFSAAGAFVPIYNPTLPGNSEFVDNSLGMTSIPTSTAIYSLNSDGSFKPLKSTVFVYGNPGENYLEKVLQVFPKYRYIPASLRCQESFDEFIKIGYSIQSASRKLSTITETDYSNASSPLVNNVRYDYDNTNHLQITRTTKTGSDGKVNVINDKYASDFSDSSYGSDLLRSQSIKNAVVEQTVTKDGAFVGRSATSYKNVAGSIVPDYAMKALTNGTMETRLKYNRYDNDGNLLEWSNFGGVNNEQKSSYKWGYNNLYPVAECKNAGYDEFFYEGFELSNLAGVTAGVAHTGNMYIAGSYLVNWAAPNTRTYVISYWYRTGGVWKFSNAQPFTTNSFQLTGGDAYDDIQIQPSDAIMKTFTHNPLVGISSVTDEKGKATYYEYDGLQRLKRIKDQNGNILKSSNYHFKN</sequence>
<organism evidence="2 3">
    <name type="scientific">Pedobacter westerhofensis</name>
    <dbReference type="NCBI Taxonomy" id="425512"/>
    <lineage>
        <taxon>Bacteria</taxon>
        <taxon>Pseudomonadati</taxon>
        <taxon>Bacteroidota</taxon>
        <taxon>Sphingobacteriia</taxon>
        <taxon>Sphingobacteriales</taxon>
        <taxon>Sphingobacteriaceae</taxon>
        <taxon>Pedobacter</taxon>
    </lineage>
</organism>
<dbReference type="AlphaFoldDB" id="A0A521C675"/>
<dbReference type="Proteomes" id="UP000320300">
    <property type="component" value="Unassembled WGS sequence"/>
</dbReference>
<feature type="signal peptide" evidence="1">
    <location>
        <begin position="1"/>
        <end position="23"/>
    </location>
</feature>
<feature type="chain" id="PRO_5022118233" evidence="1">
    <location>
        <begin position="24"/>
        <end position="1124"/>
    </location>
</feature>
<protein>
    <submittedName>
        <fullName evidence="2">YD repeat-containing protein</fullName>
    </submittedName>
</protein>